<evidence type="ECO:0000256" key="10">
    <source>
        <dbReference type="ARBA" id="ARBA00048793"/>
    </source>
</evidence>
<evidence type="ECO:0000259" key="13">
    <source>
        <dbReference type="Pfam" id="PF08546"/>
    </source>
</evidence>
<dbReference type="InterPro" id="IPR013752">
    <property type="entry name" value="KPA_reductase"/>
</dbReference>
<keyword evidence="6 11" id="KW-0566">Pantothenate biosynthesis</keyword>
<proteinExistence type="inferred from homology"/>
<evidence type="ECO:0000256" key="11">
    <source>
        <dbReference type="RuleBase" id="RU362068"/>
    </source>
</evidence>
<evidence type="ECO:0000256" key="4">
    <source>
        <dbReference type="ARBA" id="ARBA00013014"/>
    </source>
</evidence>
<dbReference type="Pfam" id="PF02558">
    <property type="entry name" value="ApbA"/>
    <property type="match status" value="1"/>
</dbReference>
<dbReference type="RefSeq" id="WP_059135054.1">
    <property type="nucleotide sequence ID" value="NZ_CP114063.1"/>
</dbReference>
<name>A0AA47J2X6_9LACT</name>
<protein>
    <recommendedName>
        <fullName evidence="5 11">2-dehydropantoate 2-reductase</fullName>
        <ecNumber evidence="4 11">1.1.1.169</ecNumber>
    </recommendedName>
    <alternativeName>
        <fullName evidence="9 11">Ketopantoate reductase</fullName>
    </alternativeName>
</protein>
<dbReference type="Gene3D" id="1.10.1040.10">
    <property type="entry name" value="N-(1-d-carboxylethyl)-l-norvaline Dehydrogenase, domain 2"/>
    <property type="match status" value="1"/>
</dbReference>
<feature type="domain" description="Ketopantoate reductase C-terminal" evidence="13">
    <location>
        <begin position="178"/>
        <end position="301"/>
    </location>
</feature>
<dbReference type="SUPFAM" id="SSF48179">
    <property type="entry name" value="6-phosphogluconate dehydrogenase C-terminal domain-like"/>
    <property type="match status" value="1"/>
</dbReference>
<dbReference type="NCBIfam" id="TIGR00745">
    <property type="entry name" value="apbA_panE"/>
    <property type="match status" value="1"/>
</dbReference>
<organism evidence="14 15">
    <name type="scientific">Aerococcus urinaeequi</name>
    <dbReference type="NCBI Taxonomy" id="51665"/>
    <lineage>
        <taxon>Bacteria</taxon>
        <taxon>Bacillati</taxon>
        <taxon>Bacillota</taxon>
        <taxon>Bacilli</taxon>
        <taxon>Lactobacillales</taxon>
        <taxon>Aerococcaceae</taxon>
        <taxon>Aerococcus</taxon>
    </lineage>
</organism>
<sequence>MLTYIAGSGAMGCRFGASLAEIGEKVILLDNWDAHIQAIQQDGLKISGETEKTIQIPIMRPEEAQEPADLIILFTKAMQLPDMLQSIKQIIHEDTKVLCLLNGLGHQDVISQYIPKEAIIMGVTVWTAALVGPGHVKLNGTGEVNLQSLEEEGAPVGRQVAELLSAAHLNATYDTDVFNSIWRKACVNGTMNSNCAVLDCTIGELFSTEDGEEIVNTTIKEFISIAKHENITVDEKSITDYVYKTSVKAAEHYPSMHQDLVQHKRMTEIDYLNGYISRKGKEYGIDTPYCDYVTQMIHLKESLLVK</sequence>
<evidence type="ECO:0000256" key="7">
    <source>
        <dbReference type="ARBA" id="ARBA00022857"/>
    </source>
</evidence>
<evidence type="ECO:0000256" key="2">
    <source>
        <dbReference type="ARBA" id="ARBA00004994"/>
    </source>
</evidence>
<dbReference type="Gene3D" id="3.40.50.720">
    <property type="entry name" value="NAD(P)-binding Rossmann-like Domain"/>
    <property type="match status" value="1"/>
</dbReference>
<dbReference type="InterPro" id="IPR003710">
    <property type="entry name" value="ApbA"/>
</dbReference>
<dbReference type="InterPro" id="IPR050838">
    <property type="entry name" value="Ketopantoate_reductase"/>
</dbReference>
<dbReference type="InterPro" id="IPR013328">
    <property type="entry name" value="6PGD_dom2"/>
</dbReference>
<keyword evidence="8 11" id="KW-0560">Oxidoreductase</keyword>
<comment type="similarity">
    <text evidence="3 11">Belongs to the ketopantoate reductase family.</text>
</comment>
<accession>A0AA47J2X6</accession>
<dbReference type="PANTHER" id="PTHR43765">
    <property type="entry name" value="2-DEHYDROPANTOATE 2-REDUCTASE-RELATED"/>
    <property type="match status" value="1"/>
</dbReference>
<dbReference type="GO" id="GO:0015940">
    <property type="term" value="P:pantothenate biosynthetic process"/>
    <property type="evidence" value="ECO:0007669"/>
    <property type="project" value="UniProtKB-KW"/>
</dbReference>
<evidence type="ECO:0000256" key="1">
    <source>
        <dbReference type="ARBA" id="ARBA00002919"/>
    </source>
</evidence>
<evidence type="ECO:0000256" key="6">
    <source>
        <dbReference type="ARBA" id="ARBA00022655"/>
    </source>
</evidence>
<comment type="function">
    <text evidence="1 11">Catalyzes the NADPH-dependent reduction of ketopantoate into pantoic acid.</text>
</comment>
<dbReference type="InterPro" id="IPR013332">
    <property type="entry name" value="KPR_N"/>
</dbReference>
<evidence type="ECO:0000256" key="9">
    <source>
        <dbReference type="ARBA" id="ARBA00032024"/>
    </source>
</evidence>
<dbReference type="SUPFAM" id="SSF51735">
    <property type="entry name" value="NAD(P)-binding Rossmann-fold domains"/>
    <property type="match status" value="1"/>
</dbReference>
<evidence type="ECO:0000256" key="3">
    <source>
        <dbReference type="ARBA" id="ARBA00007870"/>
    </source>
</evidence>
<dbReference type="GO" id="GO:0005737">
    <property type="term" value="C:cytoplasm"/>
    <property type="evidence" value="ECO:0007669"/>
    <property type="project" value="TreeGrafter"/>
</dbReference>
<evidence type="ECO:0000256" key="8">
    <source>
        <dbReference type="ARBA" id="ARBA00023002"/>
    </source>
</evidence>
<dbReference type="InterPro" id="IPR008927">
    <property type="entry name" value="6-PGluconate_DH-like_C_sf"/>
</dbReference>
<dbReference type="InterPro" id="IPR036291">
    <property type="entry name" value="NAD(P)-bd_dom_sf"/>
</dbReference>
<comment type="catalytic activity">
    <reaction evidence="10 11">
        <text>(R)-pantoate + NADP(+) = 2-dehydropantoate + NADPH + H(+)</text>
        <dbReference type="Rhea" id="RHEA:16233"/>
        <dbReference type="ChEBI" id="CHEBI:11561"/>
        <dbReference type="ChEBI" id="CHEBI:15378"/>
        <dbReference type="ChEBI" id="CHEBI:15980"/>
        <dbReference type="ChEBI" id="CHEBI:57783"/>
        <dbReference type="ChEBI" id="CHEBI:58349"/>
        <dbReference type="EC" id="1.1.1.169"/>
    </reaction>
</comment>
<comment type="pathway">
    <text evidence="2 11">Cofactor biosynthesis; (R)-pantothenate biosynthesis; (R)-pantoate from 3-methyl-2-oxobutanoate: step 2/2.</text>
</comment>
<dbReference type="EMBL" id="CP114063">
    <property type="protein sequence ID" value="WAT23922.1"/>
    <property type="molecule type" value="Genomic_DNA"/>
</dbReference>
<evidence type="ECO:0000313" key="15">
    <source>
        <dbReference type="Proteomes" id="UP001164714"/>
    </source>
</evidence>
<dbReference type="GO" id="GO:0050661">
    <property type="term" value="F:NADP binding"/>
    <property type="evidence" value="ECO:0007669"/>
    <property type="project" value="TreeGrafter"/>
</dbReference>
<dbReference type="PANTHER" id="PTHR43765:SF2">
    <property type="entry name" value="2-DEHYDROPANTOATE 2-REDUCTASE"/>
    <property type="match status" value="1"/>
</dbReference>
<evidence type="ECO:0000259" key="12">
    <source>
        <dbReference type="Pfam" id="PF02558"/>
    </source>
</evidence>
<dbReference type="Proteomes" id="UP001164714">
    <property type="component" value="Chromosome"/>
</dbReference>
<dbReference type="GO" id="GO:0008677">
    <property type="term" value="F:2-dehydropantoate 2-reductase activity"/>
    <property type="evidence" value="ECO:0007669"/>
    <property type="project" value="UniProtKB-EC"/>
</dbReference>
<dbReference type="EC" id="1.1.1.169" evidence="4 11"/>
<evidence type="ECO:0000256" key="5">
    <source>
        <dbReference type="ARBA" id="ARBA00019465"/>
    </source>
</evidence>
<feature type="domain" description="Ketopantoate reductase N-terminal" evidence="12">
    <location>
        <begin position="4"/>
        <end position="150"/>
    </location>
</feature>
<evidence type="ECO:0000313" key="14">
    <source>
        <dbReference type="EMBL" id="WAT23922.1"/>
    </source>
</evidence>
<dbReference type="AlphaFoldDB" id="A0AA47J2X6"/>
<reference evidence="14" key="1">
    <citation type="submission" date="2022-12" db="EMBL/GenBank/DDBJ databases">
        <title>Whole genome sequence analysis of a duck derived balloon bacteium Aerococcus urinaeequi henan2020.</title>
        <authorList>
            <person name="Zhang H."/>
            <person name="Qiao H.X."/>
            <person name="Bian C.Z."/>
            <person name="Shu J.C."/>
        </authorList>
    </citation>
    <scope>NUCLEOTIDE SEQUENCE</scope>
    <source>
        <strain evidence="14">2020-HN-1</strain>
    </source>
</reference>
<dbReference type="Pfam" id="PF08546">
    <property type="entry name" value="ApbA_C"/>
    <property type="match status" value="1"/>
</dbReference>
<keyword evidence="7 11" id="KW-0521">NADP</keyword>
<dbReference type="NCBIfam" id="NF005088">
    <property type="entry name" value="PRK06522.1-2"/>
    <property type="match status" value="1"/>
</dbReference>
<gene>
    <name evidence="14" type="ORF">OZ415_06565</name>
</gene>